<keyword evidence="2" id="KW-1185">Reference proteome</keyword>
<dbReference type="RefSeq" id="WP_156997069.1">
    <property type="nucleotide sequence ID" value="NZ_JAOAKZ010000023.1"/>
</dbReference>
<dbReference type="OrthoDB" id="9867564at2"/>
<dbReference type="GeneID" id="82191968"/>
<organism evidence="1 2">
    <name type="scientific">Adlercreutzia mucosicola</name>
    <dbReference type="NCBI Taxonomy" id="580026"/>
    <lineage>
        <taxon>Bacteria</taxon>
        <taxon>Bacillati</taxon>
        <taxon>Actinomycetota</taxon>
        <taxon>Coriobacteriia</taxon>
        <taxon>Eggerthellales</taxon>
        <taxon>Eggerthellaceae</taxon>
        <taxon>Adlercreutzia</taxon>
    </lineage>
</organism>
<evidence type="ECO:0008006" key="3">
    <source>
        <dbReference type="Google" id="ProtNLM"/>
    </source>
</evidence>
<evidence type="ECO:0000313" key="2">
    <source>
        <dbReference type="Proteomes" id="UP000463388"/>
    </source>
</evidence>
<protein>
    <recommendedName>
        <fullName evidence="3">Antitoxin</fullName>
    </recommendedName>
</protein>
<proteinExistence type="predicted"/>
<accession>A0A6N8JL56</accession>
<reference evidence="1 2" key="1">
    <citation type="submission" date="2019-12" db="EMBL/GenBank/DDBJ databases">
        <title>Microbes associate with the intestines of laboratory mice.</title>
        <authorList>
            <person name="Navarre W."/>
            <person name="Wong E."/>
        </authorList>
    </citation>
    <scope>NUCLEOTIDE SEQUENCE [LARGE SCALE GENOMIC DNA]</scope>
    <source>
        <strain evidence="1 2">NM66_B29</strain>
    </source>
</reference>
<evidence type="ECO:0000313" key="1">
    <source>
        <dbReference type="EMBL" id="MVX60588.1"/>
    </source>
</evidence>
<dbReference type="EMBL" id="WSRR01000005">
    <property type="protein sequence ID" value="MVX60588.1"/>
    <property type="molecule type" value="Genomic_DNA"/>
</dbReference>
<dbReference type="AlphaFoldDB" id="A0A6N8JL56"/>
<sequence>MGKRTGQGIDEAQAKVTTVPIQLQLEPAVRATLKKVAKERQMTYAELITSMLENQYPEVLAKAHQVEEIGWEL</sequence>
<name>A0A6N8JL56_9ACTN</name>
<dbReference type="Proteomes" id="UP000463388">
    <property type="component" value="Unassembled WGS sequence"/>
</dbReference>
<gene>
    <name evidence="1" type="ORF">GKZ27_03815</name>
</gene>
<comment type="caution">
    <text evidence="1">The sequence shown here is derived from an EMBL/GenBank/DDBJ whole genome shotgun (WGS) entry which is preliminary data.</text>
</comment>